<protein>
    <recommendedName>
        <fullName evidence="3">Class I SAM-dependent methyltransferase</fullName>
    </recommendedName>
</protein>
<evidence type="ECO:0000313" key="1">
    <source>
        <dbReference type="EMBL" id="KKU88119.1"/>
    </source>
</evidence>
<gene>
    <name evidence="1" type="ORF">UY16_C0013G0029</name>
</gene>
<dbReference type="AlphaFoldDB" id="A0A0G1U221"/>
<evidence type="ECO:0000313" key="2">
    <source>
        <dbReference type="Proteomes" id="UP000034739"/>
    </source>
</evidence>
<dbReference type="SUPFAM" id="SSF53335">
    <property type="entry name" value="S-adenosyl-L-methionine-dependent methyltransferases"/>
    <property type="match status" value="1"/>
</dbReference>
<proteinExistence type="predicted"/>
<organism evidence="1 2">
    <name type="scientific">Candidatus Gottesmanbacteria bacterium GW2011_GWA2_47_9</name>
    <dbReference type="NCBI Taxonomy" id="1618445"/>
    <lineage>
        <taxon>Bacteria</taxon>
        <taxon>Candidatus Gottesmaniibacteriota</taxon>
    </lineage>
</organism>
<comment type="caution">
    <text evidence="1">The sequence shown here is derived from an EMBL/GenBank/DDBJ whole genome shotgun (WGS) entry which is preliminary data.</text>
</comment>
<dbReference type="EMBL" id="LCOY01000013">
    <property type="protein sequence ID" value="KKU88119.1"/>
    <property type="molecule type" value="Genomic_DNA"/>
</dbReference>
<dbReference type="Gene3D" id="3.40.50.150">
    <property type="entry name" value="Vaccinia Virus protein VP39"/>
    <property type="match status" value="1"/>
</dbReference>
<dbReference type="Proteomes" id="UP000034739">
    <property type="component" value="Unassembled WGS sequence"/>
</dbReference>
<dbReference type="InterPro" id="IPR029063">
    <property type="entry name" value="SAM-dependent_MTases_sf"/>
</dbReference>
<sequence length="151" mass="17488">MKKILEFGIGTGASLRMWRDFFPHANIYGADYRTDSLINEDRIESILCDQRRYEHLTSLIDHIGSDIDVVIDDASHRPRDQMYTCQKLMPLLQKSVVYVIEDVANPSITGGLREYDIEIPRLEKARNRYDNMLIVVRHKPSVGAPHRVFSQ</sequence>
<evidence type="ECO:0008006" key="3">
    <source>
        <dbReference type="Google" id="ProtNLM"/>
    </source>
</evidence>
<name>A0A0G1U221_9BACT</name>
<reference evidence="1 2" key="1">
    <citation type="journal article" date="2015" name="Nature">
        <title>rRNA introns, odd ribosomes, and small enigmatic genomes across a large radiation of phyla.</title>
        <authorList>
            <person name="Brown C.T."/>
            <person name="Hug L.A."/>
            <person name="Thomas B.C."/>
            <person name="Sharon I."/>
            <person name="Castelle C.J."/>
            <person name="Singh A."/>
            <person name="Wilkins M.J."/>
            <person name="Williams K.H."/>
            <person name="Banfield J.F."/>
        </authorList>
    </citation>
    <scope>NUCLEOTIDE SEQUENCE [LARGE SCALE GENOMIC DNA]</scope>
</reference>
<accession>A0A0G1U221</accession>